<proteinExistence type="predicted"/>
<dbReference type="Proteomes" id="UP000515124">
    <property type="component" value="Unplaced"/>
</dbReference>
<dbReference type="AlphaFoldDB" id="A0A6P5SX27"/>
<evidence type="ECO:0000256" key="1">
    <source>
        <dbReference type="SAM" id="MobiDB-lite"/>
    </source>
</evidence>
<evidence type="ECO:0000313" key="2">
    <source>
        <dbReference type="Proteomes" id="UP000515124"/>
    </source>
</evidence>
<reference evidence="3" key="1">
    <citation type="submission" date="2025-08" db="UniProtKB">
        <authorList>
            <consortium name="RefSeq"/>
        </authorList>
    </citation>
    <scope>IDENTIFICATION</scope>
</reference>
<name>A0A6P5SX27_PRUAV</name>
<feature type="region of interest" description="Disordered" evidence="1">
    <location>
        <begin position="203"/>
        <end position="227"/>
    </location>
</feature>
<dbReference type="GeneID" id="110760268"/>
<protein>
    <submittedName>
        <fullName evidence="3">Uncharacterized protein LOC110760268</fullName>
    </submittedName>
</protein>
<dbReference type="RefSeq" id="XP_021818201.1">
    <property type="nucleotide sequence ID" value="XM_021962509.1"/>
</dbReference>
<keyword evidence="2" id="KW-1185">Reference proteome</keyword>
<dbReference type="KEGG" id="pavi:110760268"/>
<gene>
    <name evidence="3" type="primary">LOC110760268</name>
</gene>
<dbReference type="PANTHER" id="PTHR37725:SF1">
    <property type="match status" value="1"/>
</dbReference>
<dbReference type="PANTHER" id="PTHR37725">
    <property type="match status" value="1"/>
</dbReference>
<feature type="compositionally biased region" description="Gly residues" evidence="1">
    <location>
        <begin position="207"/>
        <end position="218"/>
    </location>
</feature>
<evidence type="ECO:0000313" key="3">
    <source>
        <dbReference type="RefSeq" id="XP_021818201.1"/>
    </source>
</evidence>
<accession>A0A6P5SX27</accession>
<sequence length="227" mass="25091">MAISKTKNTNASNTLRSIWNSKSSANLCTSSSISSFFSSSIQNIGKSSIISMEKPEGYPQVDDVSTCIEAPSTSTSFLGTKNDMSLLESGLLRRNFSDIGENYYRFQSKAGKSVDPRLLALVEFFRELYFRRLELFKKIFPGGHDDKFLEVPKKLGLIFAKVKPDQTKAVRTMQRSLSIGSPRDFKGSESEMRLERFKVRTIDVDDGGGVQGGQGGQGNEIKSNGSK</sequence>
<organism evidence="2 3">
    <name type="scientific">Prunus avium</name>
    <name type="common">Cherry</name>
    <name type="synonym">Cerasus avium</name>
    <dbReference type="NCBI Taxonomy" id="42229"/>
    <lineage>
        <taxon>Eukaryota</taxon>
        <taxon>Viridiplantae</taxon>
        <taxon>Streptophyta</taxon>
        <taxon>Embryophyta</taxon>
        <taxon>Tracheophyta</taxon>
        <taxon>Spermatophyta</taxon>
        <taxon>Magnoliopsida</taxon>
        <taxon>eudicotyledons</taxon>
        <taxon>Gunneridae</taxon>
        <taxon>Pentapetalae</taxon>
        <taxon>rosids</taxon>
        <taxon>fabids</taxon>
        <taxon>Rosales</taxon>
        <taxon>Rosaceae</taxon>
        <taxon>Amygdaloideae</taxon>
        <taxon>Amygdaleae</taxon>
        <taxon>Prunus</taxon>
    </lineage>
</organism>